<evidence type="ECO:0000313" key="2">
    <source>
        <dbReference type="EMBL" id="SJN17606.1"/>
    </source>
</evidence>
<organism evidence="2 3">
    <name type="scientific">Mycetocola reblochoni REB411</name>
    <dbReference type="NCBI Taxonomy" id="1255698"/>
    <lineage>
        <taxon>Bacteria</taxon>
        <taxon>Bacillati</taxon>
        <taxon>Actinomycetota</taxon>
        <taxon>Actinomycetes</taxon>
        <taxon>Micrococcales</taxon>
        <taxon>Microbacteriaceae</taxon>
        <taxon>Mycetocola</taxon>
    </lineage>
</organism>
<feature type="transmembrane region" description="Helical" evidence="1">
    <location>
        <begin position="12"/>
        <end position="40"/>
    </location>
</feature>
<gene>
    <name evidence="2" type="ORF">FM119_01050</name>
</gene>
<evidence type="ECO:0000313" key="3">
    <source>
        <dbReference type="Proteomes" id="UP000196778"/>
    </source>
</evidence>
<name>A0A1R4ICZ9_9MICO</name>
<protein>
    <submittedName>
        <fullName evidence="2">Uncharacterized protein</fullName>
    </submittedName>
</protein>
<feature type="transmembrane region" description="Helical" evidence="1">
    <location>
        <begin position="137"/>
        <end position="157"/>
    </location>
</feature>
<keyword evidence="1" id="KW-0472">Membrane</keyword>
<dbReference type="AlphaFoldDB" id="A0A1R4ICZ9"/>
<keyword evidence="1" id="KW-1133">Transmembrane helix</keyword>
<proteinExistence type="predicted"/>
<feature type="transmembrane region" description="Helical" evidence="1">
    <location>
        <begin position="52"/>
        <end position="71"/>
    </location>
</feature>
<feature type="transmembrane region" description="Helical" evidence="1">
    <location>
        <begin position="92"/>
        <end position="117"/>
    </location>
</feature>
<dbReference type="RefSeq" id="WP_087135843.1">
    <property type="nucleotide sequence ID" value="NZ_FUKR01000006.1"/>
</dbReference>
<sequence length="176" mass="17844">MTDPSPAPDRFASRAVVVALLATLVYAALVIAVSGVLSLLLDRDVVEGEHSILVGLVMPITAVTVVGVACLRGAQLRVLARRAQPTAPMRPSVGAALVGGVAAWLGAAVAGGLAVWVESGSVLHGLGFAGDRLGSPFTIADGVLAVPTVLLCALLVASPDEPGGPARWPWEDEDGR</sequence>
<dbReference type="OrthoDB" id="5124736at2"/>
<dbReference type="EMBL" id="FUKR01000006">
    <property type="protein sequence ID" value="SJN17606.1"/>
    <property type="molecule type" value="Genomic_DNA"/>
</dbReference>
<evidence type="ECO:0000256" key="1">
    <source>
        <dbReference type="SAM" id="Phobius"/>
    </source>
</evidence>
<reference evidence="3" key="1">
    <citation type="submission" date="2017-02" db="EMBL/GenBank/DDBJ databases">
        <authorList>
            <person name="Dridi B."/>
        </authorList>
    </citation>
    <scope>NUCLEOTIDE SEQUENCE [LARGE SCALE GENOMIC DNA]</scope>
    <source>
        <strain evidence="3">EB411</strain>
    </source>
</reference>
<keyword evidence="1" id="KW-0812">Transmembrane</keyword>
<keyword evidence="3" id="KW-1185">Reference proteome</keyword>
<accession>A0A1R4ICZ9</accession>
<dbReference type="Proteomes" id="UP000196778">
    <property type="component" value="Unassembled WGS sequence"/>
</dbReference>